<dbReference type="eggNOG" id="KOG1987">
    <property type="taxonomic scope" value="Eukaryota"/>
</dbReference>
<dbReference type="SUPFAM" id="SSF49599">
    <property type="entry name" value="TRAF domain-like"/>
    <property type="match status" value="1"/>
</dbReference>
<evidence type="ECO:0000313" key="6">
    <source>
        <dbReference type="Proteomes" id="UP000029120"/>
    </source>
</evidence>
<dbReference type="Gene3D" id="2.60.210.10">
    <property type="entry name" value="Apoptosis, Tumor Necrosis Factor Receptor Associated Protein 2, Chain A"/>
    <property type="match status" value="1"/>
</dbReference>
<organism evidence="5 6">
    <name type="scientific">Arabis alpina</name>
    <name type="common">Alpine rock-cress</name>
    <dbReference type="NCBI Taxonomy" id="50452"/>
    <lineage>
        <taxon>Eukaryota</taxon>
        <taxon>Viridiplantae</taxon>
        <taxon>Streptophyta</taxon>
        <taxon>Embryophyta</taxon>
        <taxon>Tracheophyta</taxon>
        <taxon>Spermatophyta</taxon>
        <taxon>Magnoliopsida</taxon>
        <taxon>eudicotyledons</taxon>
        <taxon>Gunneridae</taxon>
        <taxon>Pentapetalae</taxon>
        <taxon>rosids</taxon>
        <taxon>malvids</taxon>
        <taxon>Brassicales</taxon>
        <taxon>Brassicaceae</taxon>
        <taxon>Arabideae</taxon>
        <taxon>Arabis</taxon>
    </lineage>
</organism>
<dbReference type="PANTHER" id="PTHR46236">
    <property type="entry name" value="TRAF-LIKE SUPERFAMILY PROTEIN"/>
    <property type="match status" value="1"/>
</dbReference>
<dbReference type="CDD" id="cd00121">
    <property type="entry name" value="MATH"/>
    <property type="match status" value="1"/>
</dbReference>
<accession>A0A087H4P2</accession>
<gene>
    <name evidence="5" type="ordered locus">AALP_Aa4g212400</name>
</gene>
<feature type="non-terminal residue" evidence="5">
    <location>
        <position position="1"/>
    </location>
</feature>
<dbReference type="EMBL" id="CM002872">
    <property type="protein sequence ID" value="KFK37094.1"/>
    <property type="molecule type" value="Genomic_DNA"/>
</dbReference>
<dbReference type="Pfam" id="PF22486">
    <property type="entry name" value="MATH_2"/>
    <property type="match status" value="1"/>
</dbReference>
<dbReference type="InterPro" id="IPR050804">
    <property type="entry name" value="MCC"/>
</dbReference>
<feature type="region of interest" description="Disordered" evidence="3">
    <location>
        <begin position="572"/>
        <end position="611"/>
    </location>
</feature>
<feature type="compositionally biased region" description="Basic and acidic residues" evidence="3">
    <location>
        <begin position="572"/>
        <end position="605"/>
    </location>
</feature>
<reference evidence="6" key="1">
    <citation type="journal article" date="2015" name="Nat. Plants">
        <title>Genome expansion of Arabis alpina linked with retrotransposition and reduced symmetric DNA methylation.</title>
        <authorList>
            <person name="Willing E.M."/>
            <person name="Rawat V."/>
            <person name="Mandakova T."/>
            <person name="Maumus F."/>
            <person name="James G.V."/>
            <person name="Nordstroem K.J."/>
            <person name="Becker C."/>
            <person name="Warthmann N."/>
            <person name="Chica C."/>
            <person name="Szarzynska B."/>
            <person name="Zytnicki M."/>
            <person name="Albani M.C."/>
            <person name="Kiefer C."/>
            <person name="Bergonzi S."/>
            <person name="Castaings L."/>
            <person name="Mateos J.L."/>
            <person name="Berns M.C."/>
            <person name="Bujdoso N."/>
            <person name="Piofczyk T."/>
            <person name="de Lorenzo L."/>
            <person name="Barrero-Sicilia C."/>
            <person name="Mateos I."/>
            <person name="Piednoel M."/>
            <person name="Hagmann J."/>
            <person name="Chen-Min-Tao R."/>
            <person name="Iglesias-Fernandez R."/>
            <person name="Schuster S.C."/>
            <person name="Alonso-Blanco C."/>
            <person name="Roudier F."/>
            <person name="Carbonero P."/>
            <person name="Paz-Ares J."/>
            <person name="Davis S.J."/>
            <person name="Pecinka A."/>
            <person name="Quesneville H."/>
            <person name="Colot V."/>
            <person name="Lysak M.A."/>
            <person name="Weigel D."/>
            <person name="Coupland G."/>
            <person name="Schneeberger K."/>
        </authorList>
    </citation>
    <scope>NUCLEOTIDE SEQUENCE [LARGE SCALE GENOMIC DNA]</scope>
    <source>
        <strain evidence="6">cv. Pajares</strain>
    </source>
</reference>
<dbReference type="InterPro" id="IPR002083">
    <property type="entry name" value="MATH/TRAF_dom"/>
</dbReference>
<dbReference type="InterPro" id="IPR008974">
    <property type="entry name" value="TRAF-like"/>
</dbReference>
<protein>
    <recommendedName>
        <fullName evidence="4">MATH domain-containing protein</fullName>
    </recommendedName>
</protein>
<proteinExistence type="predicted"/>
<dbReference type="Gramene" id="KFK37094">
    <property type="protein sequence ID" value="KFK37094"/>
    <property type="gene ID" value="AALP_AA4G212400"/>
</dbReference>
<dbReference type="OrthoDB" id="192247at2759"/>
<keyword evidence="1 2" id="KW-0175">Coiled coil</keyword>
<dbReference type="AlphaFoldDB" id="A0A087H4P2"/>
<evidence type="ECO:0000259" key="4">
    <source>
        <dbReference type="PROSITE" id="PS50144"/>
    </source>
</evidence>
<feature type="domain" description="MATH" evidence="4">
    <location>
        <begin position="634"/>
        <end position="757"/>
    </location>
</feature>
<evidence type="ECO:0000256" key="2">
    <source>
        <dbReference type="SAM" id="Coils"/>
    </source>
</evidence>
<feature type="coiled-coil region" evidence="2">
    <location>
        <begin position="431"/>
        <end position="493"/>
    </location>
</feature>
<feature type="coiled-coil region" evidence="2">
    <location>
        <begin position="128"/>
        <end position="219"/>
    </location>
</feature>
<name>A0A087H4P2_ARAAL</name>
<sequence length="978" mass="111192">SLFTNNKFLRSCLEYSDKSENETVDVNGFNVLSFQVTLARQIFAEHPDLAIDFRSKNQVVKTEYMNVLLSLIEIVQKPPHSLSESELSDAHSELSELIEVGFKLEWLKKNLEGVILERKKTNDDGFRIQQLEEHVKNLELIVSDLKVELDKEKAKSDTTATAKLLSLEQTVSDLKAELDKERAKSATASAKIFLLGQTLSDLKAELDKEKAKSATASAKVFLLGQTLSDLKVEMDKKKEKSAITARVASLEDEDDDLVSKTKCLGIQQRRDGKVVHSTSEGSELFRAEIPGWGFRKAMPLRKLQDTELLEENKLIIEVYTTFSEVSRGYEYGQFIFRGQELVNFRGFHVIPCQVIPLSRIFAKHPNFAVHVNSKRKEVMTSFMNVLLDLIKTLDKPLESFTKTELYVAYNKLTHLSSAGFKLDWLKSKLDDISLEWKKENALARIQELEEKVKKLEIMSDDTMDDLNMERVKVLSLEKTVSDLRVELDKEKAKSDTKPTCMSLDKTVLDDLKVEMDKEEVKPDTDQPTCMSLDKTVLDDLRVEMDKEEVKPDTDQPTFLSLDKTMLNNLKVEMDKEEVKPDTDQPKVSSLKEDNVSSTKPERLGDPRASNAGSRSAVTVTVLSIDSNSLRLSLAKSFTWEIDNFSEKKSSIRSPLFSSSGYEWYVLLHPIGDEVDDHLSLYLCVANPKSMQPGWKKRASFRFDILNQSGKVFHKTSEGSDLFRAEIPGWGFRRGMPLTKLQDKELLENNKLIIEVYIEVSEDIHNGYESGQFGKKELVNFRGFHVLPSQIIPLSRIYAKHPNFAVHIKPSCKKFKTAYINMLLRIIETLDKPLESFSNTDIPLAYETLNDLTEMGFKLGWLKTKLDEISLEWNKVNAVARVKSLEETVRYNAMKMRDLIAELGKEKLNSSIVSAKVKVLEKKVLDLTAELDKEKAKSDTKTKDLSLEKTASVSDDLKVELDKEKVKSDTELLNLKVFG</sequence>
<dbReference type="SMART" id="SM00061">
    <property type="entry name" value="MATH"/>
    <property type="match status" value="1"/>
</dbReference>
<evidence type="ECO:0000313" key="5">
    <source>
        <dbReference type="EMBL" id="KFK37094.1"/>
    </source>
</evidence>
<evidence type="ECO:0000256" key="1">
    <source>
        <dbReference type="ARBA" id="ARBA00023054"/>
    </source>
</evidence>
<dbReference type="Proteomes" id="UP000029120">
    <property type="component" value="Chromosome 4"/>
</dbReference>
<dbReference type="PROSITE" id="PS50144">
    <property type="entry name" value="MATH"/>
    <property type="match status" value="1"/>
</dbReference>
<evidence type="ECO:0000256" key="3">
    <source>
        <dbReference type="SAM" id="MobiDB-lite"/>
    </source>
</evidence>
<keyword evidence="6" id="KW-1185">Reference proteome</keyword>
<dbReference type="PANTHER" id="PTHR46236:SF12">
    <property type="entry name" value="MATH DOMAIN-CONTAINING PROTEIN"/>
    <property type="match status" value="1"/>
</dbReference>